<name>A0ABS6B8N8_9NOCA</name>
<dbReference type="Proteomes" id="UP000733379">
    <property type="component" value="Unassembled WGS sequence"/>
</dbReference>
<dbReference type="RefSeq" id="WP_215921783.1">
    <property type="nucleotide sequence ID" value="NZ_JAHKNI010000012.1"/>
</dbReference>
<protein>
    <recommendedName>
        <fullName evidence="2">PA14 domain-containing protein</fullName>
    </recommendedName>
</protein>
<dbReference type="InterPro" id="IPR011658">
    <property type="entry name" value="PA14_dom"/>
</dbReference>
<dbReference type="Pfam" id="PF07691">
    <property type="entry name" value="PA14"/>
    <property type="match status" value="2"/>
</dbReference>
<dbReference type="PANTHER" id="PTHR32305">
    <property type="match status" value="1"/>
</dbReference>
<dbReference type="NCBIfam" id="TIGR01643">
    <property type="entry name" value="YD_repeat_2x"/>
    <property type="match status" value="1"/>
</dbReference>
<dbReference type="SUPFAM" id="SSF56988">
    <property type="entry name" value="Anthrax protective antigen"/>
    <property type="match status" value="2"/>
</dbReference>
<keyword evidence="4" id="KW-1185">Reference proteome</keyword>
<dbReference type="NCBIfam" id="TIGR03696">
    <property type="entry name" value="Rhs_assc_core"/>
    <property type="match status" value="1"/>
</dbReference>
<reference evidence="3 4" key="1">
    <citation type="submission" date="2021-06" db="EMBL/GenBank/DDBJ databases">
        <title>Actinomycetes sequencing.</title>
        <authorList>
            <person name="Shan Q."/>
        </authorList>
    </citation>
    <scope>NUCLEOTIDE SEQUENCE [LARGE SCALE GENOMIC DNA]</scope>
    <source>
        <strain evidence="3 4">NEAU-G5</strain>
    </source>
</reference>
<feature type="domain" description="PA14" evidence="2">
    <location>
        <begin position="646"/>
        <end position="811"/>
    </location>
</feature>
<dbReference type="Gene3D" id="2.60.120.260">
    <property type="entry name" value="Galactose-binding domain-like"/>
    <property type="match status" value="1"/>
</dbReference>
<evidence type="ECO:0000256" key="1">
    <source>
        <dbReference type="SAM" id="MobiDB-lite"/>
    </source>
</evidence>
<dbReference type="PROSITE" id="PS51820">
    <property type="entry name" value="PA14"/>
    <property type="match status" value="2"/>
</dbReference>
<feature type="region of interest" description="Disordered" evidence="1">
    <location>
        <begin position="1362"/>
        <end position="1390"/>
    </location>
</feature>
<accession>A0ABS6B8N8</accession>
<dbReference type="Pfam" id="PF05593">
    <property type="entry name" value="RHS_repeat"/>
    <property type="match status" value="1"/>
</dbReference>
<dbReference type="InterPro" id="IPR037524">
    <property type="entry name" value="PA14/GLEYA"/>
</dbReference>
<feature type="region of interest" description="Disordered" evidence="1">
    <location>
        <begin position="279"/>
        <end position="299"/>
    </location>
</feature>
<dbReference type="Gene3D" id="3.90.182.10">
    <property type="entry name" value="Toxin - Anthrax Protective Antigen,domain 1"/>
    <property type="match status" value="1"/>
</dbReference>
<feature type="region of interest" description="Disordered" evidence="1">
    <location>
        <begin position="2051"/>
        <end position="2094"/>
    </location>
</feature>
<comment type="caution">
    <text evidence="3">The sequence shown here is derived from an EMBL/GenBank/DDBJ whole genome shotgun (WGS) entry which is preliminary data.</text>
</comment>
<dbReference type="SMART" id="SM00758">
    <property type="entry name" value="PA14"/>
    <property type="match status" value="2"/>
</dbReference>
<dbReference type="InterPro" id="IPR006530">
    <property type="entry name" value="YD"/>
</dbReference>
<evidence type="ECO:0000313" key="4">
    <source>
        <dbReference type="Proteomes" id="UP000733379"/>
    </source>
</evidence>
<feature type="region of interest" description="Disordered" evidence="1">
    <location>
        <begin position="89"/>
        <end position="111"/>
    </location>
</feature>
<gene>
    <name evidence="3" type="ORF">KO481_30125</name>
</gene>
<sequence length="2172" mass="228399">MNSRLWRRVWSNPRTRIWLGIAVAVLAVALTAQAVHVIVTPRVAGKHGIDAARHLPLMAPAARSAKLPAPDKRPPQPPEADFAPLSAKLSRSGTHSGYDQQTSKEVSRSEKAVEYVNKDGSHSLVLSQAPMSVADGQGHWVSMDTRVVGDKSSAKAAAARDGAHTEFAQFADDQALVRVNDSGAPVTFALEGAHKVARSVSGSTVTYADVLPGQDLKYEVRPGAVQESVILKSRTAVGDGRWVYAMKLGAGSTPQLHDDEVVITDPDGKEIAALPPIQVRDSAGEGENNKKKRVARTSGKYELEREGDSWSLTVTVDKSWLTDKSRVFPIVVDPTYTYGFGNTAATTAFSSDGVTTCQNTCGIEVGNSLPSGQNLYWRSGFRFDFSPLYGKAVVGARMDFQTTGTAATTAATANLYQATSPLGYGSLGPQLASAQVGNAGSMWSPNLTTYIAGRVAAQDNNAWFLLTGAETAGAATLQTLQAQLIVDYGTAPPAATAVGPVDQAVVGTRTPTLSVNAVTNPSGDATLYCFKVSTGADGLSGETVDSGCLTTPTWTVPNYVLHDGATYTWTVLTALSGGVTTTTPPWVNHFKVDERLGDGKISPTDRIGPVTVNLYNGNVYAEGGGPTFHSVGGDSGIKLAYNSLAGAPRGVTTSYFNDPTHTGTPAAVPVMVRTEPQVDLDVFGFESTAENGYTIPGLTLAPALDPSWYVVRYEGYFQAPVAGDYRFDGSYVDGMRLWVNNSLLINDPQGTRPSSNFTTVGPKTSQDITLTAGQRIPLKVELVHHTSGTQPKMVLWGRAATGPDTARTFTMNPQIVPANLLYARDSAPLPGGWSLAVPGAKYMSATQMDGSVVLTEDTGAVHTWARTSEGGYIPPVGEDGVLAFDANGLITETEGGVASVFNPDGTLHTVTTVEDSKKPAALQYIYSGSPSRLTSIKDPVSGLSHTLYYNTDNSNSCYGGASAPSGAAQAPEQMLCRIKYWDGTETRLWYSTVRTLDRIENPGGEIRDLTYTDEASYVSAIGSNSDPVTVENYIASVGPLYQLRDPLATDWEATQTSYSGTADRTTIQYDQFQRAPDLPTAAPTNITSPAPDGVTTNIQPGHLYLYDPTHNSATVKIYQGLDKTYASSTSTYDSAGRSLNYTDPDGLVTSAEWTPKDKVSATVDGAGRRSTVVYDHADRPTDSYGPAPASCFNGQTPTAQCAGTMPTTHVGYDEALTGLSAALYSNPVLSGIPAVWQTGVGTADGSLAQTWGSSPPVANTGGWSARFTGEIQFPAAGAYGVGFTAVDGVRLWIDDVRLVDSWSDKASTATAGSYTNTVAGSWHRIRVEYYNRSGTTGALNLTWTPPGTGSPVTVPGQFLQPRYGRQTSQTDYDSSGGATERAGTTKTATSYSDPANGIDAVYGLVVAKTSDPGGLSLVRRNTYETPGTGYLRKTASALPSGDITNPDKRSTTTYYGDAETRANPCVSGASAVNQAGLPKIVTAAKNAAGQSNTAESVYDGAGRVVASRVNSEPWTCTSYDARGRTTQQAFPAQGNQPARTVTYNYAVNGDPRTTAASDSSGTVTTVVDLLGRPVSYTDANGVVTTTGYDPASRVTSTTSTVKGVTSTLNYTWDNASRLLTVGLDGTTVATTGYDNGGQVANVAYGNGSRLDSIARNAAGATTGLTWKTASSTVVDSVTRSSHGRITDENLTDTANPTATFTDSYTYDGVGRLAAATVPHHQLTYHFDPTGGCGPNTAAGMDTNRTGLTDVKDGAAAVTTAYCYDNTDRLLSTNGTNALSFAYDVYGNTTKVGTDTLGYDSTRRHVSTATASGTNVAYTRDANDRLTARTVQGAPTTTANGTTRYGYTAPQAGNPELVLDANGNLLQRVLKLSGGAVLTKTYGPTATTNWSYPDVHGSILFTADGGGARTGAMHLYDPYGQDIDPGTGAFADIPIPATMTGGMDYGWLGQNTLPIEHLASQQAVEIGARTYLPMLGRFLQTDPVSGGSSNDYDYVNADPINNIDLTGKNPLAVIAPLVPEVGEALGAVLAPEIVIPAVVLGAGIYAIEKANDHKNDPPATSKPNTAQAPDKAADPDAASPGRPAAPHLEGGTLPQVSNKVWDNAKGKDGATHSTLKEGIDPKDPAQLRSLASESDAKAMRDFYNWAAENGKGSEAAKDRVAILDEIIQAYDDK</sequence>
<dbReference type="InterPro" id="IPR050708">
    <property type="entry name" value="T6SS_VgrG/RHS"/>
</dbReference>
<evidence type="ECO:0000259" key="2">
    <source>
        <dbReference type="PROSITE" id="PS51820"/>
    </source>
</evidence>
<feature type="compositionally biased region" description="Low complexity" evidence="1">
    <location>
        <begin position="2065"/>
        <end position="2079"/>
    </location>
</feature>
<dbReference type="PANTHER" id="PTHR32305:SF15">
    <property type="entry name" value="PROTEIN RHSA-RELATED"/>
    <property type="match status" value="1"/>
</dbReference>
<feature type="compositionally biased region" description="Polar residues" evidence="1">
    <location>
        <begin position="1365"/>
        <end position="1390"/>
    </location>
</feature>
<dbReference type="InterPro" id="IPR031325">
    <property type="entry name" value="RHS_repeat"/>
</dbReference>
<feature type="domain" description="PA14" evidence="2">
    <location>
        <begin position="1214"/>
        <end position="1357"/>
    </location>
</feature>
<dbReference type="Gene3D" id="2.180.10.10">
    <property type="entry name" value="RHS repeat-associated core"/>
    <property type="match status" value="1"/>
</dbReference>
<feature type="compositionally biased region" description="Polar residues" evidence="1">
    <location>
        <begin position="89"/>
        <end position="104"/>
    </location>
</feature>
<organism evidence="3 4">
    <name type="scientific">Nocardia albiluteola</name>
    <dbReference type="NCBI Taxonomy" id="2842303"/>
    <lineage>
        <taxon>Bacteria</taxon>
        <taxon>Bacillati</taxon>
        <taxon>Actinomycetota</taxon>
        <taxon>Actinomycetes</taxon>
        <taxon>Mycobacteriales</taxon>
        <taxon>Nocardiaceae</taxon>
        <taxon>Nocardia</taxon>
    </lineage>
</organism>
<proteinExistence type="predicted"/>
<dbReference type="EMBL" id="JAHKNI010000012">
    <property type="protein sequence ID" value="MBU3065770.1"/>
    <property type="molecule type" value="Genomic_DNA"/>
</dbReference>
<evidence type="ECO:0000313" key="3">
    <source>
        <dbReference type="EMBL" id="MBU3065770.1"/>
    </source>
</evidence>
<dbReference type="InterPro" id="IPR022385">
    <property type="entry name" value="Rhs_assc_core"/>
</dbReference>
<feature type="region of interest" description="Disordered" evidence="1">
    <location>
        <begin position="64"/>
        <end position="83"/>
    </location>
</feature>
<feature type="region of interest" description="Disordered" evidence="1">
    <location>
        <begin position="1428"/>
        <end position="1451"/>
    </location>
</feature>